<dbReference type="InterPro" id="IPR018383">
    <property type="entry name" value="UPF0324_pro"/>
</dbReference>
<gene>
    <name evidence="8" type="ORF">AALA52_04340</name>
</gene>
<feature type="transmembrane region" description="Helical" evidence="7">
    <location>
        <begin position="7"/>
        <end position="24"/>
    </location>
</feature>
<feature type="transmembrane region" description="Helical" evidence="7">
    <location>
        <begin position="312"/>
        <end position="335"/>
    </location>
</feature>
<evidence type="ECO:0000256" key="1">
    <source>
        <dbReference type="ARBA" id="ARBA00004651"/>
    </source>
</evidence>
<accession>A0ABV4D1N7</accession>
<dbReference type="Proteomes" id="UP001565283">
    <property type="component" value="Unassembled WGS sequence"/>
</dbReference>
<keyword evidence="4 7" id="KW-0812">Transmembrane</keyword>
<feature type="transmembrane region" description="Helical" evidence="7">
    <location>
        <begin position="89"/>
        <end position="108"/>
    </location>
</feature>
<evidence type="ECO:0000256" key="2">
    <source>
        <dbReference type="ARBA" id="ARBA00007977"/>
    </source>
</evidence>
<feature type="transmembrane region" description="Helical" evidence="7">
    <location>
        <begin position="254"/>
        <end position="274"/>
    </location>
</feature>
<evidence type="ECO:0000256" key="3">
    <source>
        <dbReference type="ARBA" id="ARBA00022475"/>
    </source>
</evidence>
<proteinExistence type="inferred from homology"/>
<feature type="transmembrane region" description="Helical" evidence="7">
    <location>
        <begin position="30"/>
        <end position="49"/>
    </location>
</feature>
<dbReference type="PANTHER" id="PTHR30106:SF2">
    <property type="entry name" value="UPF0324 INNER MEMBRANE PROTEIN YEIH"/>
    <property type="match status" value="1"/>
</dbReference>
<feature type="transmembrane region" description="Helical" evidence="7">
    <location>
        <begin position="210"/>
        <end position="229"/>
    </location>
</feature>
<dbReference type="EMBL" id="JBCLSH010000010">
    <property type="protein sequence ID" value="MEY8443472.1"/>
    <property type="molecule type" value="Genomic_DNA"/>
</dbReference>
<evidence type="ECO:0000256" key="4">
    <source>
        <dbReference type="ARBA" id="ARBA00022692"/>
    </source>
</evidence>
<feature type="transmembrane region" description="Helical" evidence="7">
    <location>
        <begin position="280"/>
        <end position="300"/>
    </location>
</feature>
<keyword evidence="3" id="KW-1003">Cell membrane</keyword>
<sequence length="336" mass="36649">MLNKKIIPGLGLSFVVALVSYFLNLFVFKGLGAATIAILLGIILGNVYFKQPVLFAGTAWSEKKLLEFSVMFLGATVTFQTIQKLGWSGISFILLQMVLTIVFVMFIGKKLGFSSKVNALMASGNAVCGSSAIAAVEPVIGAEDKDKRTAITMVNLMGTFLMLLLPVLGTWLMGENDFLRGALIGGTVQSVGQVVASATMVNLGTTTLATLFKIMRIIMLVFVVLYFSYQARQPAGGLKQQAEGHLKIKRQTFLPWYVVGFIFFCTLDTLIQFPRFMTEGARFISSWCEFIALAAIGLRLNVVEFIRAGRKLAIYGLAVLIFQVGVALILIRLLLA</sequence>
<evidence type="ECO:0000256" key="6">
    <source>
        <dbReference type="ARBA" id="ARBA00023136"/>
    </source>
</evidence>
<evidence type="ECO:0000256" key="5">
    <source>
        <dbReference type="ARBA" id="ARBA00022989"/>
    </source>
</evidence>
<comment type="subcellular location">
    <subcellularLocation>
        <location evidence="1">Cell membrane</location>
        <topology evidence="1">Multi-pass membrane protein</topology>
    </subcellularLocation>
</comment>
<evidence type="ECO:0000256" key="7">
    <source>
        <dbReference type="SAM" id="Phobius"/>
    </source>
</evidence>
<dbReference type="PANTHER" id="PTHR30106">
    <property type="entry name" value="INNER MEMBRANE PROTEIN YEIH-RELATED"/>
    <property type="match status" value="1"/>
</dbReference>
<reference evidence="8 9" key="1">
    <citation type="submission" date="2024-03" db="EMBL/GenBank/DDBJ databases">
        <title>Mouse gut bacterial collection (mGBC) of GemPharmatech.</title>
        <authorList>
            <person name="He Y."/>
            <person name="Dong L."/>
            <person name="Wu D."/>
            <person name="Gao X."/>
            <person name="Lin Z."/>
        </authorList>
    </citation>
    <scope>NUCLEOTIDE SEQUENCE [LARGE SCALE GENOMIC DNA]</scope>
    <source>
        <strain evidence="8 9">61-15</strain>
    </source>
</reference>
<organism evidence="8 9">
    <name type="scientific">Lactococcus ileimucosae</name>
    <dbReference type="NCBI Taxonomy" id="2941329"/>
    <lineage>
        <taxon>Bacteria</taxon>
        <taxon>Bacillati</taxon>
        <taxon>Bacillota</taxon>
        <taxon>Bacilli</taxon>
        <taxon>Lactobacillales</taxon>
        <taxon>Streptococcaceae</taxon>
        <taxon>Lactococcus</taxon>
    </lineage>
</organism>
<keyword evidence="6 7" id="KW-0472">Membrane</keyword>
<protein>
    <submittedName>
        <fullName evidence="8">YeiH family protein</fullName>
    </submittedName>
</protein>
<dbReference type="RefSeq" id="WP_369948139.1">
    <property type="nucleotide sequence ID" value="NZ_JBCLSH010000010.1"/>
</dbReference>
<evidence type="ECO:0000313" key="8">
    <source>
        <dbReference type="EMBL" id="MEY8443472.1"/>
    </source>
</evidence>
<dbReference type="Pfam" id="PF03601">
    <property type="entry name" value="Cons_hypoth698"/>
    <property type="match status" value="1"/>
</dbReference>
<comment type="caution">
    <text evidence="8">The sequence shown here is derived from an EMBL/GenBank/DDBJ whole genome shotgun (WGS) entry which is preliminary data.</text>
</comment>
<keyword evidence="9" id="KW-1185">Reference proteome</keyword>
<comment type="similarity">
    <text evidence="2">Belongs to the UPF0324 family.</text>
</comment>
<name>A0ABV4D1N7_9LACT</name>
<feature type="transmembrane region" description="Helical" evidence="7">
    <location>
        <begin position="154"/>
        <end position="173"/>
    </location>
</feature>
<keyword evidence="5 7" id="KW-1133">Transmembrane helix</keyword>
<evidence type="ECO:0000313" key="9">
    <source>
        <dbReference type="Proteomes" id="UP001565283"/>
    </source>
</evidence>